<accession>A0A7L8I023</accession>
<sequence>MMIFGGIFIITGFISMVFSYKHVLNMLLSLEFLMVGLMMLFFFWVNLGSSELVFIFYYIVFMVGEGVLGLGMLVSLVRWNGSDFFLSFSSINY</sequence>
<evidence type="ECO:0000256" key="5">
    <source>
        <dbReference type="ARBA" id="ARBA00022967"/>
    </source>
</evidence>
<reference evidence="12" key="1">
    <citation type="submission" date="2020-08" db="EMBL/GenBank/DDBJ databases">
        <title>The complete mitochondrial genome of the millipede Epanerchodus koreanus #Verhoeff, 1937 collected in limestone cave of Korea (Polydesmidae: Polydesmida).</title>
        <authorList>
            <person name="Joo S."/>
            <person name="Lee J."/>
            <person name="Lee D.-Y."/>
            <person name="Xi H."/>
            <person name="Park J."/>
        </authorList>
    </citation>
    <scope>NUCLEOTIDE SEQUENCE</scope>
</reference>
<keyword evidence="6 11" id="KW-1133">Transmembrane helix</keyword>
<feature type="transmembrane region" description="Helical" evidence="11">
    <location>
        <begin position="54"/>
        <end position="77"/>
    </location>
</feature>
<protein>
    <recommendedName>
        <fullName evidence="3">NADH-ubiquinone oxidoreductase chain 4L</fullName>
    </recommendedName>
    <alternativeName>
        <fullName evidence="9">NADH dehydrogenase subunit 4L</fullName>
    </alternativeName>
</protein>
<evidence type="ECO:0000256" key="1">
    <source>
        <dbReference type="ARBA" id="ARBA00004141"/>
    </source>
</evidence>
<name>A0A7L8I023_9MYRI</name>
<evidence type="ECO:0000256" key="3">
    <source>
        <dbReference type="ARBA" id="ARBA00016612"/>
    </source>
</evidence>
<keyword evidence="7" id="KW-0520">NAD</keyword>
<dbReference type="GeneID" id="60236358"/>
<dbReference type="RefSeq" id="YP_009945364.1">
    <property type="nucleotide sequence ID" value="NC_051495.1"/>
</dbReference>
<evidence type="ECO:0000256" key="4">
    <source>
        <dbReference type="ARBA" id="ARBA00022692"/>
    </source>
</evidence>
<keyword evidence="4 11" id="KW-0812">Transmembrane</keyword>
<evidence type="ECO:0000256" key="9">
    <source>
        <dbReference type="ARBA" id="ARBA00031586"/>
    </source>
</evidence>
<dbReference type="GO" id="GO:0008137">
    <property type="term" value="F:NADH dehydrogenase (ubiquinone) activity"/>
    <property type="evidence" value="ECO:0007669"/>
    <property type="project" value="UniProtKB-EC"/>
</dbReference>
<evidence type="ECO:0000256" key="11">
    <source>
        <dbReference type="SAM" id="Phobius"/>
    </source>
</evidence>
<keyword evidence="12" id="KW-0496">Mitochondrion</keyword>
<dbReference type="InterPro" id="IPR039428">
    <property type="entry name" value="NUOK/Mnh_C1-like"/>
</dbReference>
<evidence type="ECO:0000256" key="2">
    <source>
        <dbReference type="ARBA" id="ARBA00010519"/>
    </source>
</evidence>
<dbReference type="Pfam" id="PF00420">
    <property type="entry name" value="Oxidored_q2"/>
    <property type="match status" value="1"/>
</dbReference>
<comment type="subcellular location">
    <subcellularLocation>
        <location evidence="1">Membrane</location>
        <topology evidence="1">Multi-pass membrane protein</topology>
    </subcellularLocation>
</comment>
<dbReference type="EMBL" id="MT898420">
    <property type="protein sequence ID" value="QOE55896.1"/>
    <property type="molecule type" value="Genomic_DNA"/>
</dbReference>
<proteinExistence type="inferred from homology"/>
<evidence type="ECO:0000256" key="10">
    <source>
        <dbReference type="ARBA" id="ARBA00049551"/>
    </source>
</evidence>
<keyword evidence="5" id="KW-1278">Translocase</keyword>
<evidence type="ECO:0000313" key="12">
    <source>
        <dbReference type="EMBL" id="QOE55896.1"/>
    </source>
</evidence>
<comment type="similarity">
    <text evidence="2">Belongs to the complex I subunit 4L family.</text>
</comment>
<gene>
    <name evidence="12" type="primary">ND4L</name>
</gene>
<geneLocation type="mitochondrion" evidence="12"/>
<evidence type="ECO:0000256" key="7">
    <source>
        <dbReference type="ARBA" id="ARBA00023027"/>
    </source>
</evidence>
<dbReference type="AlphaFoldDB" id="A0A7L8I023"/>
<dbReference type="GO" id="GO:0016020">
    <property type="term" value="C:membrane"/>
    <property type="evidence" value="ECO:0007669"/>
    <property type="project" value="UniProtKB-SubCell"/>
</dbReference>
<evidence type="ECO:0000256" key="6">
    <source>
        <dbReference type="ARBA" id="ARBA00022989"/>
    </source>
</evidence>
<comment type="catalytic activity">
    <reaction evidence="10">
        <text>a ubiquinone + NADH + 5 H(+)(in) = a ubiquinol + NAD(+) + 4 H(+)(out)</text>
        <dbReference type="Rhea" id="RHEA:29091"/>
        <dbReference type="Rhea" id="RHEA-COMP:9565"/>
        <dbReference type="Rhea" id="RHEA-COMP:9566"/>
        <dbReference type="ChEBI" id="CHEBI:15378"/>
        <dbReference type="ChEBI" id="CHEBI:16389"/>
        <dbReference type="ChEBI" id="CHEBI:17976"/>
        <dbReference type="ChEBI" id="CHEBI:57540"/>
        <dbReference type="ChEBI" id="CHEBI:57945"/>
        <dbReference type="EC" id="7.1.1.2"/>
    </reaction>
</comment>
<keyword evidence="8 11" id="KW-0472">Membrane</keyword>
<dbReference type="Gene3D" id="1.10.287.3510">
    <property type="match status" value="1"/>
</dbReference>
<feature type="transmembrane region" description="Helical" evidence="11">
    <location>
        <begin position="29"/>
        <end position="47"/>
    </location>
</feature>
<evidence type="ECO:0000256" key="8">
    <source>
        <dbReference type="ARBA" id="ARBA00023136"/>
    </source>
</evidence>
<organism evidence="12">
    <name type="scientific">Epanerchodus koreanus</name>
    <dbReference type="NCBI Taxonomy" id="2678661"/>
    <lineage>
        <taxon>Eukaryota</taxon>
        <taxon>Metazoa</taxon>
        <taxon>Ecdysozoa</taxon>
        <taxon>Arthropoda</taxon>
        <taxon>Myriapoda</taxon>
        <taxon>Diplopoda</taxon>
        <taxon>Helminthomorpha</taxon>
        <taxon>Polydesmida</taxon>
        <taxon>Polydesmidae</taxon>
        <taxon>Epanerchodus</taxon>
    </lineage>
</organism>
<dbReference type="CTD" id="4539"/>